<name>A0A5J4VXC5_9EUKA</name>
<dbReference type="EMBL" id="SNRW01004437">
    <property type="protein sequence ID" value="KAA6387291.1"/>
    <property type="molecule type" value="Genomic_DNA"/>
</dbReference>
<dbReference type="AlphaFoldDB" id="A0A5J4VXC5"/>
<accession>A0A5J4VXC5</accession>
<comment type="caution">
    <text evidence="1">The sequence shown here is derived from an EMBL/GenBank/DDBJ whole genome shotgun (WGS) entry which is preliminary data.</text>
</comment>
<reference evidence="1 2" key="1">
    <citation type="submission" date="2019-03" db="EMBL/GenBank/DDBJ databases">
        <title>Single cell metagenomics reveals metabolic interactions within the superorganism composed of flagellate Streblomastix strix and complex community of Bacteroidetes bacteria on its surface.</title>
        <authorList>
            <person name="Treitli S.C."/>
            <person name="Kolisko M."/>
            <person name="Husnik F."/>
            <person name="Keeling P."/>
            <person name="Hampl V."/>
        </authorList>
    </citation>
    <scope>NUCLEOTIDE SEQUENCE [LARGE SCALE GENOMIC DNA]</scope>
    <source>
        <strain evidence="1">ST1C</strain>
    </source>
</reference>
<evidence type="ECO:0000313" key="2">
    <source>
        <dbReference type="Proteomes" id="UP000324800"/>
    </source>
</evidence>
<dbReference type="Proteomes" id="UP000324800">
    <property type="component" value="Unassembled WGS sequence"/>
</dbReference>
<proteinExistence type="predicted"/>
<sequence>MSSDEQLSLLLCDSSREKLHEQSIISSQQDGSVALSDLYQKQQVLGLNDQWLKSYMGQNNDLVEQKFRERSYEQQMAVFANYYKKPMESLDPTGERASEEYVGIDWNYWGEGLAGRI</sequence>
<protein>
    <submittedName>
        <fullName evidence="1">Uncharacterized protein</fullName>
    </submittedName>
</protein>
<organism evidence="1 2">
    <name type="scientific">Streblomastix strix</name>
    <dbReference type="NCBI Taxonomy" id="222440"/>
    <lineage>
        <taxon>Eukaryota</taxon>
        <taxon>Metamonada</taxon>
        <taxon>Preaxostyla</taxon>
        <taxon>Oxymonadida</taxon>
        <taxon>Streblomastigidae</taxon>
        <taxon>Streblomastix</taxon>
    </lineage>
</organism>
<gene>
    <name evidence="1" type="ORF">EZS28_017182</name>
</gene>
<evidence type="ECO:0000313" key="1">
    <source>
        <dbReference type="EMBL" id="KAA6387291.1"/>
    </source>
</evidence>